<dbReference type="EMBL" id="MN740961">
    <property type="protein sequence ID" value="QHU20024.1"/>
    <property type="molecule type" value="Genomic_DNA"/>
</dbReference>
<proteinExistence type="predicted"/>
<name>A0A6C0KU92_9ZZZZ</name>
<evidence type="ECO:0000313" key="1">
    <source>
        <dbReference type="EMBL" id="QHU20024.1"/>
    </source>
</evidence>
<reference evidence="1" key="1">
    <citation type="journal article" date="2020" name="Nature">
        <title>Giant virus diversity and host interactions through global metagenomics.</title>
        <authorList>
            <person name="Schulz F."/>
            <person name="Roux S."/>
            <person name="Paez-Espino D."/>
            <person name="Jungbluth S."/>
            <person name="Walsh D.A."/>
            <person name="Denef V.J."/>
            <person name="McMahon K.D."/>
            <person name="Konstantinidis K.T."/>
            <person name="Eloe-Fadrosh E.A."/>
            <person name="Kyrpides N.C."/>
            <person name="Woyke T."/>
        </authorList>
    </citation>
    <scope>NUCLEOTIDE SEQUENCE</scope>
    <source>
        <strain evidence="1">GVMAG-S-3300013014-136</strain>
    </source>
</reference>
<accession>A0A6C0KU92</accession>
<sequence>MSNDNRNSRGRFANQLFRNVSSHLIAKKYNLKFQYGQQDDFDKLGISFFTAGQNFFDNTIYFEDEFNSEYLKYILSDEPMYLPENLKSNFNLTNSHCQHPESARFVHSFLNDPDTKQSIIGHNKYKDRYNNNNDVFVHVRLDDASQYCPPIEYFEHALDSLQFTNGYISSDSIDDEFCKKLINKYNLQVVKEDAPTTIQFGSTCNHVVLSGGTFSWMIGVMGFHSDITFPIQKIRWHGDIFIFEDWKGIKC</sequence>
<protein>
    <submittedName>
        <fullName evidence="1">Uncharacterized protein</fullName>
    </submittedName>
</protein>
<organism evidence="1">
    <name type="scientific">viral metagenome</name>
    <dbReference type="NCBI Taxonomy" id="1070528"/>
    <lineage>
        <taxon>unclassified sequences</taxon>
        <taxon>metagenomes</taxon>
        <taxon>organismal metagenomes</taxon>
    </lineage>
</organism>
<dbReference type="AlphaFoldDB" id="A0A6C0KU92"/>